<reference evidence="1 2" key="1">
    <citation type="submission" date="2018-07" db="EMBL/GenBank/DDBJ databases">
        <title>a novel species of Sphingomonas isolated from the rhizosphere soil of Araceae plant.</title>
        <authorList>
            <person name="Zhiyong W."/>
            <person name="Qinglan Z."/>
            <person name="Zhiwei F."/>
            <person name="Ding X."/>
            <person name="Gejiao W."/>
            <person name="Shixue Z."/>
        </authorList>
    </citation>
    <scope>NUCLEOTIDE SEQUENCE [LARGE SCALE GENOMIC DNA]</scope>
    <source>
        <strain evidence="1 2">WZY 27</strain>
    </source>
</reference>
<comment type="caution">
    <text evidence="1">The sequence shown here is derived from an EMBL/GenBank/DDBJ whole genome shotgun (WGS) entry which is preliminary data.</text>
</comment>
<gene>
    <name evidence="1" type="ORF">DVW87_02435</name>
</gene>
<dbReference type="RefSeq" id="WP_114686168.1">
    <property type="nucleotide sequence ID" value="NZ_QQNB01000001.1"/>
</dbReference>
<proteinExistence type="predicted"/>
<dbReference type="OrthoDB" id="7390151at2"/>
<organism evidence="1 2">
    <name type="scientific">Sphingomonas aracearum</name>
    <dbReference type="NCBI Taxonomy" id="2283317"/>
    <lineage>
        <taxon>Bacteria</taxon>
        <taxon>Pseudomonadati</taxon>
        <taxon>Pseudomonadota</taxon>
        <taxon>Alphaproteobacteria</taxon>
        <taxon>Sphingomonadales</taxon>
        <taxon>Sphingomonadaceae</taxon>
        <taxon>Sphingomonas</taxon>
    </lineage>
</organism>
<evidence type="ECO:0000313" key="1">
    <source>
        <dbReference type="EMBL" id="RDE06585.1"/>
    </source>
</evidence>
<keyword evidence="2" id="KW-1185">Reference proteome</keyword>
<evidence type="ECO:0008006" key="3">
    <source>
        <dbReference type="Google" id="ProtNLM"/>
    </source>
</evidence>
<sequence length="239" mass="25870">MRIEHYGWSGGRETVLRFGPAHGPLLVAVLPLFEEANRTRTFLVRTLRLLAERGVASALPDLPGTGESALPSAAFRPFAAREALEALAGGTGERCYMLGVRSGCLLDGFVLAHGRYHLAPVAGERLVRDLGRVRQAEAGGRERAGERWFMEDRWQEAPGHVRVGGMLLSAEALLDLSLLEPFQQADVPRRVARLATDAAPADVYLQGSPLWRTKEPQDDPVLAAALADDVAAWIAACEG</sequence>
<accession>A0A369VY82</accession>
<dbReference type="InterPro" id="IPR029058">
    <property type="entry name" value="AB_hydrolase_fold"/>
</dbReference>
<dbReference type="EMBL" id="QQNB01000001">
    <property type="protein sequence ID" value="RDE06585.1"/>
    <property type="molecule type" value="Genomic_DNA"/>
</dbReference>
<dbReference type="Proteomes" id="UP000253918">
    <property type="component" value="Unassembled WGS sequence"/>
</dbReference>
<dbReference type="AlphaFoldDB" id="A0A369VY82"/>
<protein>
    <recommendedName>
        <fullName evidence="3">Alpha/beta hydrolase</fullName>
    </recommendedName>
</protein>
<evidence type="ECO:0000313" key="2">
    <source>
        <dbReference type="Proteomes" id="UP000253918"/>
    </source>
</evidence>
<name>A0A369VY82_9SPHN</name>
<dbReference type="SUPFAM" id="SSF53474">
    <property type="entry name" value="alpha/beta-Hydrolases"/>
    <property type="match status" value="1"/>
</dbReference>